<feature type="domain" description="Transposase IS116/IS110/IS902 C-terminal" evidence="3">
    <location>
        <begin position="102"/>
        <end position="147"/>
    </location>
</feature>
<gene>
    <name evidence="4" type="ORF">SAMN02745947_05385</name>
</gene>
<dbReference type="Pfam" id="PF02371">
    <property type="entry name" value="Transposase_20"/>
    <property type="match status" value="1"/>
</dbReference>
<dbReference type="InterPro" id="IPR047650">
    <property type="entry name" value="Transpos_IS110"/>
</dbReference>
<dbReference type="EMBL" id="FXAV01000036">
    <property type="protein sequence ID" value="SMG59182.1"/>
    <property type="molecule type" value="Genomic_DNA"/>
</dbReference>
<feature type="region of interest" description="Disordered" evidence="2">
    <location>
        <begin position="141"/>
        <end position="160"/>
    </location>
</feature>
<keyword evidence="1" id="KW-0175">Coiled coil</keyword>
<evidence type="ECO:0000313" key="5">
    <source>
        <dbReference type="Proteomes" id="UP000193566"/>
    </source>
</evidence>
<dbReference type="Proteomes" id="UP000193566">
    <property type="component" value="Unassembled WGS sequence"/>
</dbReference>
<evidence type="ECO:0000259" key="3">
    <source>
        <dbReference type="Pfam" id="PF02371"/>
    </source>
</evidence>
<evidence type="ECO:0000313" key="4">
    <source>
        <dbReference type="EMBL" id="SMG59182.1"/>
    </source>
</evidence>
<evidence type="ECO:0000256" key="1">
    <source>
        <dbReference type="SAM" id="Coils"/>
    </source>
</evidence>
<evidence type="ECO:0000256" key="2">
    <source>
        <dbReference type="SAM" id="MobiDB-lite"/>
    </source>
</evidence>
<keyword evidence="5" id="KW-1185">Reference proteome</keyword>
<reference evidence="4 5" key="1">
    <citation type="submission" date="2017-04" db="EMBL/GenBank/DDBJ databases">
        <authorList>
            <person name="Varghese N."/>
            <person name="Submissions S."/>
        </authorList>
    </citation>
    <scope>NUCLEOTIDE SEQUENCE [LARGE SCALE GENOMIC DNA]</scope>
    <source>
        <strain evidence="4 5">J3</strain>
    </source>
</reference>
<dbReference type="InterPro" id="IPR003346">
    <property type="entry name" value="Transposase_20"/>
</dbReference>
<comment type="caution">
    <text evidence="4">The sequence shown here is derived from an EMBL/GenBank/DDBJ whole genome shotgun (WGS) entry which is preliminary data.</text>
</comment>
<organism evidence="4 5">
    <name type="scientific">Rhodococcus rhodochrous J3</name>
    <dbReference type="NCBI Taxonomy" id="903528"/>
    <lineage>
        <taxon>Bacteria</taxon>
        <taxon>Bacillati</taxon>
        <taxon>Actinomycetota</taxon>
        <taxon>Actinomycetes</taxon>
        <taxon>Mycobacteriales</taxon>
        <taxon>Nocardiaceae</taxon>
        <taxon>Rhodococcus</taxon>
    </lineage>
</organism>
<protein>
    <submittedName>
        <fullName evidence="4">Transposase IS116/IS110/IS902 family protein</fullName>
    </submittedName>
</protein>
<dbReference type="PANTHER" id="PTHR33055">
    <property type="entry name" value="TRANSPOSASE FOR INSERTION SEQUENCE ELEMENT IS1111A"/>
    <property type="match status" value="1"/>
</dbReference>
<feature type="coiled-coil region" evidence="1">
    <location>
        <begin position="70"/>
        <end position="97"/>
    </location>
</feature>
<proteinExistence type="predicted"/>
<accession>A0ABY1MJ40</accession>
<name>A0ABY1MJ40_RHORH</name>
<dbReference type="PANTHER" id="PTHR33055:SF3">
    <property type="entry name" value="PUTATIVE TRANSPOSASE FOR IS117-RELATED"/>
    <property type="match status" value="1"/>
</dbReference>
<sequence length="160" mass="16700">MPRPPRCARSSSTLGDLVKTRTQTVNRLHVVLTHLIPAGAARGLSADRAAEILRRVRPRDVAGTTLRSLAADLVAEVGQLDRRIDKAARDIEAAVAESGSSLTQLCGIAALNAGIILARVGSVHRFRSAAAFASYTGTVRSRRPPGTSCATASPGPVIGN</sequence>